<dbReference type="Pfam" id="PF07731">
    <property type="entry name" value="Cu-oxidase_2"/>
    <property type="match status" value="2"/>
</dbReference>
<dbReference type="SUPFAM" id="SSF49503">
    <property type="entry name" value="Cupredoxins"/>
    <property type="match status" value="3"/>
</dbReference>
<dbReference type="InterPro" id="IPR011707">
    <property type="entry name" value="Cu-oxidase-like_N"/>
</dbReference>
<protein>
    <submittedName>
        <fullName evidence="6">FtsP/CotA-like multicopper oxidase with cupredoxin domain</fullName>
    </submittedName>
</protein>
<evidence type="ECO:0000256" key="1">
    <source>
        <dbReference type="ARBA" id="ARBA00022723"/>
    </source>
</evidence>
<evidence type="ECO:0000256" key="2">
    <source>
        <dbReference type="ARBA" id="ARBA00023002"/>
    </source>
</evidence>
<feature type="domain" description="Plastocyanin-like" evidence="4">
    <location>
        <begin position="578"/>
        <end position="661"/>
    </location>
</feature>
<reference evidence="6 7" key="1">
    <citation type="submission" date="2023-07" db="EMBL/GenBank/DDBJ databases">
        <title>Genomic Encyclopedia of Type Strains, Phase IV (KMG-IV): sequencing the most valuable type-strain genomes for metagenomic binning, comparative biology and taxonomic classification.</title>
        <authorList>
            <person name="Goeker M."/>
        </authorList>
    </citation>
    <scope>NUCLEOTIDE SEQUENCE [LARGE SCALE GENOMIC DNA]</scope>
    <source>
        <strain evidence="6 7">DSM 100301</strain>
    </source>
</reference>
<dbReference type="CDD" id="cd13853">
    <property type="entry name" value="CuRO_1_Tth-MCO_like"/>
    <property type="match status" value="1"/>
</dbReference>
<organism evidence="6 7">
    <name type="scientific">Rhizobium paknamense</name>
    <dbReference type="NCBI Taxonomy" id="1206817"/>
    <lineage>
        <taxon>Bacteria</taxon>
        <taxon>Pseudomonadati</taxon>
        <taxon>Pseudomonadota</taxon>
        <taxon>Alphaproteobacteria</taxon>
        <taxon>Hyphomicrobiales</taxon>
        <taxon>Rhizobiaceae</taxon>
        <taxon>Rhizobium/Agrobacterium group</taxon>
        <taxon>Rhizobium</taxon>
    </lineage>
</organism>
<dbReference type="PANTHER" id="PTHR11709">
    <property type="entry name" value="MULTI-COPPER OXIDASE"/>
    <property type="match status" value="1"/>
</dbReference>
<comment type="caution">
    <text evidence="6">The sequence shown here is derived from an EMBL/GenBank/DDBJ whole genome shotgun (WGS) entry which is preliminary data.</text>
</comment>
<evidence type="ECO:0000313" key="6">
    <source>
        <dbReference type="EMBL" id="MDQ0454356.1"/>
    </source>
</evidence>
<feature type="chain" id="PRO_5047139300" evidence="3">
    <location>
        <begin position="26"/>
        <end position="745"/>
    </location>
</feature>
<sequence length="745" mass="81718">MTKRSPWSIGASFSMAALLASQAVADDVRLPSLDNSFANPPVLGQSKQPVKGTLLQPFNTPFSAKLLSQPGASANPVIRPHAGREQVLDLKVTYTDGWIRNPSAEGTPEKAFDRVRLRSYQGTSVDPQYPFIAPTIEVMPGDTVRVRLDNQLPQDTSCTDADTRPDVPHCFNGTNLHSHGLWVSPTGNSDNVLLSINPGVKFEYEYNIPADHPAGTFWYHPHRHGSTAIQVGSGMAGALIVRGDRPPTAEANGDLDTLLKPFQERLLVFEQIPYACLDKDGKLKYKYKEDKDKKAYVIDWSCAPNEVGEVISYEQFGPSSWTDSGRFTTVNGRVRPVFTDGVAGQTERWRLVHAGVRDTIKIQFRKAVGPDLLAQEKTLTAANEERFIAQFCLGDPVPYVVAASDGLTMAEGQPRTDITLQPGYRNDLLVNFQEEGLYCVINPPEKAADSVTRSDTERSVLGFVRIGKQSVAVPAVPSVVNGKPVEAIREQLLASAERAPGYTPDIRQQVQRDLKDGFKLSRFVPHPTITDAEVEGQPKQNLVFFIGQGLNKGGPATFNVGKSFNVVQTPLGTYAPQGARPYQPDVVDRKLVLGTAQEWELRSYLASHPFHIHVNPFQIVKILDPLGNDVSAPDAKEADESVSQYAGLKGVWKDTLWVKSNVNSPLTAIDAAYINGTLGKESIVPEATPQSIYRIFIRTRYERYIGEFVLHCHILDHEDQGMMENVSIGVPDGSGGLATAHHHGG</sequence>
<keyword evidence="1" id="KW-0479">Metal-binding</keyword>
<dbReference type="InterPro" id="IPR008972">
    <property type="entry name" value="Cupredoxin"/>
</dbReference>
<feature type="domain" description="Plastocyanin-like" evidence="5">
    <location>
        <begin position="172"/>
        <end position="244"/>
    </location>
</feature>
<dbReference type="EMBL" id="JAUSWH010000001">
    <property type="protein sequence ID" value="MDQ0454356.1"/>
    <property type="molecule type" value="Genomic_DNA"/>
</dbReference>
<name>A0ABU0IAM9_9HYPH</name>
<feature type="signal peptide" evidence="3">
    <location>
        <begin position="1"/>
        <end position="25"/>
    </location>
</feature>
<gene>
    <name evidence="6" type="ORF">QO005_000671</name>
</gene>
<evidence type="ECO:0000313" key="7">
    <source>
        <dbReference type="Proteomes" id="UP001235269"/>
    </source>
</evidence>
<proteinExistence type="predicted"/>
<dbReference type="CDD" id="cd13900">
    <property type="entry name" value="CuRO_3_Tth-MCO_like"/>
    <property type="match status" value="1"/>
</dbReference>
<dbReference type="Proteomes" id="UP001235269">
    <property type="component" value="Unassembled WGS sequence"/>
</dbReference>
<dbReference type="Gene3D" id="2.60.40.420">
    <property type="entry name" value="Cupredoxins - blue copper proteins"/>
    <property type="match status" value="3"/>
</dbReference>
<evidence type="ECO:0000259" key="4">
    <source>
        <dbReference type="Pfam" id="PF07731"/>
    </source>
</evidence>
<dbReference type="InterPro" id="IPR011706">
    <property type="entry name" value="Cu-oxidase_C"/>
</dbReference>
<keyword evidence="2" id="KW-0560">Oxidoreductase</keyword>
<dbReference type="InterPro" id="IPR033138">
    <property type="entry name" value="Cu_oxidase_CS"/>
</dbReference>
<keyword evidence="3" id="KW-0732">Signal</keyword>
<evidence type="ECO:0000256" key="3">
    <source>
        <dbReference type="SAM" id="SignalP"/>
    </source>
</evidence>
<dbReference type="PROSITE" id="PS00080">
    <property type="entry name" value="MULTICOPPER_OXIDASE2"/>
    <property type="match status" value="1"/>
</dbReference>
<feature type="domain" description="Plastocyanin-like" evidence="4">
    <location>
        <begin position="697"/>
        <end position="726"/>
    </location>
</feature>
<keyword evidence="7" id="KW-1185">Reference proteome</keyword>
<dbReference type="RefSeq" id="WP_307156534.1">
    <property type="nucleotide sequence ID" value="NZ_JAUSWH010000001.1"/>
</dbReference>
<dbReference type="Pfam" id="PF07732">
    <property type="entry name" value="Cu-oxidase_3"/>
    <property type="match status" value="1"/>
</dbReference>
<dbReference type="PROSITE" id="PS00079">
    <property type="entry name" value="MULTICOPPER_OXIDASE1"/>
    <property type="match status" value="1"/>
</dbReference>
<dbReference type="PANTHER" id="PTHR11709:SF518">
    <property type="entry name" value="MULTICOPPER OXIDASE"/>
    <property type="match status" value="1"/>
</dbReference>
<dbReference type="InterPro" id="IPR045087">
    <property type="entry name" value="Cu-oxidase_fam"/>
</dbReference>
<accession>A0ABU0IAM9</accession>
<dbReference type="InterPro" id="IPR002355">
    <property type="entry name" value="Cu_oxidase_Cu_BS"/>
</dbReference>
<evidence type="ECO:0000259" key="5">
    <source>
        <dbReference type="Pfam" id="PF07732"/>
    </source>
</evidence>